<dbReference type="GO" id="GO:0045053">
    <property type="term" value="P:protein retention in Golgi apparatus"/>
    <property type="evidence" value="ECO:0007669"/>
    <property type="project" value="TreeGrafter"/>
</dbReference>
<dbReference type="InterPro" id="IPR026847">
    <property type="entry name" value="VPS13"/>
</dbReference>
<dbReference type="Proteomes" id="UP001230188">
    <property type="component" value="Unassembled WGS sequence"/>
</dbReference>
<comment type="caution">
    <text evidence="2">The sequence shown here is derived from an EMBL/GenBank/DDBJ whole genome shotgun (WGS) entry which is preliminary data.</text>
</comment>
<proteinExistence type="inferred from homology"/>
<dbReference type="EMBL" id="JAQMWT010000572">
    <property type="protein sequence ID" value="KAJ8599340.1"/>
    <property type="molecule type" value="Genomic_DNA"/>
</dbReference>
<reference evidence="2" key="1">
    <citation type="submission" date="2023-01" db="EMBL/GenBank/DDBJ databases">
        <title>Metagenome sequencing of chrysophaentin producing Chrysophaeum taylorii.</title>
        <authorList>
            <person name="Davison J."/>
            <person name="Bewley C."/>
        </authorList>
    </citation>
    <scope>NUCLEOTIDE SEQUENCE</scope>
    <source>
        <strain evidence="2">NIES-1699</strain>
    </source>
</reference>
<dbReference type="PANTHER" id="PTHR16166">
    <property type="entry name" value="VACUOLAR PROTEIN SORTING-ASSOCIATED PROTEIN VPS13"/>
    <property type="match status" value="1"/>
</dbReference>
<dbReference type="GO" id="GO:0006623">
    <property type="term" value="P:protein targeting to vacuole"/>
    <property type="evidence" value="ECO:0007669"/>
    <property type="project" value="TreeGrafter"/>
</dbReference>
<evidence type="ECO:0000256" key="1">
    <source>
        <dbReference type="ARBA" id="ARBA00006545"/>
    </source>
</evidence>
<comment type="similarity">
    <text evidence="1">Belongs to the VPS13 family.</text>
</comment>
<evidence type="ECO:0008006" key="4">
    <source>
        <dbReference type="Google" id="ProtNLM"/>
    </source>
</evidence>
<evidence type="ECO:0000313" key="3">
    <source>
        <dbReference type="Proteomes" id="UP001230188"/>
    </source>
</evidence>
<sequence length="395" mass="41079">MESSSSSTQEFASLVAVTSKHSDETSTLRYLAVRILPVEFRADLSSLNTLAAATIGPIRKTTGIPVGTQLERCLSPGTHDARPPTYDEARSLALRRRGYIEALVLHPMEATLSFEPTRAAVFEEDDNDEEVLGSIQNLATISKATVRLKSFAVTNVMESPEELSRRIWRHYGYQILSQWHRIVGSLASIGSPINLVEDIGSGVREFFYAPSRGIVKSPQAFTTGLYTGTASLGAGVVGGLSSSIAGVGGVLSHNVSMLTGDSEFIASREARRRRFAADGGGASAGIVEGVETVATGLMQGVGGLLTKPVQGARSEGLAGLAAGTAQGVTGLAVKPVVGILDGASAVLLGISQTVVPARIKQIRPARALDRAKGSTVSVIPGCPVAAAATAASNPD</sequence>
<protein>
    <recommendedName>
        <fullName evidence="4">Vacuolar protein sorting-associated protein 13 DH-like domain-containing protein</fullName>
    </recommendedName>
</protein>
<gene>
    <name evidence="2" type="ORF">CTAYLR_005342</name>
</gene>
<name>A0AAD7XKC0_9STRA</name>
<keyword evidence="3" id="KW-1185">Reference proteome</keyword>
<evidence type="ECO:0000313" key="2">
    <source>
        <dbReference type="EMBL" id="KAJ8599340.1"/>
    </source>
</evidence>
<organism evidence="2 3">
    <name type="scientific">Chrysophaeum taylorii</name>
    <dbReference type="NCBI Taxonomy" id="2483200"/>
    <lineage>
        <taxon>Eukaryota</taxon>
        <taxon>Sar</taxon>
        <taxon>Stramenopiles</taxon>
        <taxon>Ochrophyta</taxon>
        <taxon>Pelagophyceae</taxon>
        <taxon>Pelagomonadales</taxon>
        <taxon>Pelagomonadaceae</taxon>
        <taxon>Chrysophaeum</taxon>
    </lineage>
</organism>
<dbReference type="PANTHER" id="PTHR16166:SF93">
    <property type="entry name" value="INTERMEMBRANE LIPID TRANSFER PROTEIN VPS13"/>
    <property type="match status" value="1"/>
</dbReference>
<dbReference type="AlphaFoldDB" id="A0AAD7XKC0"/>
<accession>A0AAD7XKC0</accession>